<feature type="compositionally biased region" description="Basic residues" evidence="1">
    <location>
        <begin position="93"/>
        <end position="104"/>
    </location>
</feature>
<dbReference type="Pfam" id="PF20241">
    <property type="entry name" value="DUF6598"/>
    <property type="match status" value="2"/>
</dbReference>
<dbReference type="EMBL" id="SPHZ02000009">
    <property type="protein sequence ID" value="KAF0901291.1"/>
    <property type="molecule type" value="Genomic_DNA"/>
</dbReference>
<feature type="domain" description="DUF6598" evidence="2">
    <location>
        <begin position="353"/>
        <end position="403"/>
    </location>
</feature>
<organism evidence="3 4">
    <name type="scientific">Oryza meyeriana var. granulata</name>
    <dbReference type="NCBI Taxonomy" id="110450"/>
    <lineage>
        <taxon>Eukaryota</taxon>
        <taxon>Viridiplantae</taxon>
        <taxon>Streptophyta</taxon>
        <taxon>Embryophyta</taxon>
        <taxon>Tracheophyta</taxon>
        <taxon>Spermatophyta</taxon>
        <taxon>Magnoliopsida</taxon>
        <taxon>Liliopsida</taxon>
        <taxon>Poales</taxon>
        <taxon>Poaceae</taxon>
        <taxon>BOP clade</taxon>
        <taxon>Oryzoideae</taxon>
        <taxon>Oryzeae</taxon>
        <taxon>Oryzinae</taxon>
        <taxon>Oryza</taxon>
        <taxon>Oryza meyeriana</taxon>
    </lineage>
</organism>
<sequence length="466" mass="51517">MGDASVLCAIMETGGGGDAAATEQRQRLAVAAVVKAKRVLDLEREPEAGHLLEQRTNDDGGGGSGIGKMGELDKRVAMEEDGGGMAAAEEKKPHPRKQQQVGKVKKRFPNVGPELTWEEKVVSVLDIVRRHQLTEYDPKLSSFIPTRFCFFNMAFFDLDKECSVNVIAIKVAKSDAGYPISIFGTVLARDKQDYRCVYLFRRDRDHPQLITSPVSEAGHLLEQRTNDDGGGGSGIGKMGELDKRVAMEEDGGGMAAAEEKKPHPRKQQQVGKVKKRFPNVGPELTWEEKVVSVLDIVRRHQLTEYDPKLSSFIPTRFCFFNMAFFDLDKESKIGLGSPIRSIPSSNFGLLEGSVNVIAIKVAKSDAGYPISIFGTVLARDKQDYRCVYLFRRDRDHPQLITSPVVLVRPKSAMDAKLGCGPPAQSLTFSRWEMDSINVIAIKVAESDVGYPISIFGTVLARDEYDY</sequence>
<proteinExistence type="predicted"/>
<evidence type="ECO:0000313" key="4">
    <source>
        <dbReference type="Proteomes" id="UP000479710"/>
    </source>
</evidence>
<feature type="region of interest" description="Disordered" evidence="1">
    <location>
        <begin position="251"/>
        <end position="274"/>
    </location>
</feature>
<feature type="region of interest" description="Disordered" evidence="1">
    <location>
        <begin position="82"/>
        <end position="104"/>
    </location>
</feature>
<name>A0A6G1CMI0_9ORYZ</name>
<evidence type="ECO:0000313" key="3">
    <source>
        <dbReference type="EMBL" id="KAF0901291.1"/>
    </source>
</evidence>
<keyword evidence="4" id="KW-1185">Reference proteome</keyword>
<feature type="compositionally biased region" description="Basic and acidic residues" evidence="1">
    <location>
        <begin position="47"/>
        <end position="58"/>
    </location>
</feature>
<dbReference type="AlphaFoldDB" id="A0A6G1CMI0"/>
<gene>
    <name evidence="3" type="ORF">E2562_039156</name>
</gene>
<evidence type="ECO:0000259" key="2">
    <source>
        <dbReference type="Pfam" id="PF20241"/>
    </source>
</evidence>
<comment type="caution">
    <text evidence="3">The sequence shown here is derived from an EMBL/GenBank/DDBJ whole genome shotgun (WGS) entry which is preliminary data.</text>
</comment>
<dbReference type="Proteomes" id="UP000479710">
    <property type="component" value="Unassembled WGS sequence"/>
</dbReference>
<dbReference type="PANTHER" id="PTHR33065:SF186">
    <property type="entry name" value="OS08G0134900 PROTEIN"/>
    <property type="match status" value="1"/>
</dbReference>
<dbReference type="PANTHER" id="PTHR33065">
    <property type="entry name" value="OS07G0486400 PROTEIN"/>
    <property type="match status" value="1"/>
</dbReference>
<reference evidence="3 4" key="1">
    <citation type="submission" date="2019-11" db="EMBL/GenBank/DDBJ databases">
        <title>Whole genome sequence of Oryza granulata.</title>
        <authorList>
            <person name="Li W."/>
        </authorList>
    </citation>
    <scope>NUCLEOTIDE SEQUENCE [LARGE SCALE GENOMIC DNA]</scope>
    <source>
        <strain evidence="4">cv. Menghai</strain>
        <tissue evidence="3">Leaf</tissue>
    </source>
</reference>
<protein>
    <recommendedName>
        <fullName evidence="2">DUF6598 domain-containing protein</fullName>
    </recommendedName>
</protein>
<evidence type="ECO:0000256" key="1">
    <source>
        <dbReference type="SAM" id="MobiDB-lite"/>
    </source>
</evidence>
<dbReference type="InterPro" id="IPR046533">
    <property type="entry name" value="DUF6598"/>
</dbReference>
<feature type="compositionally biased region" description="Basic residues" evidence="1">
    <location>
        <begin position="262"/>
        <end position="274"/>
    </location>
</feature>
<feature type="domain" description="DUF6598" evidence="2">
    <location>
        <begin position="163"/>
        <end position="213"/>
    </location>
</feature>
<feature type="region of interest" description="Disordered" evidence="1">
    <location>
        <begin position="47"/>
        <end position="66"/>
    </location>
</feature>
<accession>A0A6G1CMI0</accession>